<dbReference type="EMBL" id="JASKYM010000001">
    <property type="protein sequence ID" value="MDK2562138.1"/>
    <property type="molecule type" value="Genomic_DNA"/>
</dbReference>
<evidence type="ECO:0000256" key="1">
    <source>
        <dbReference type="ARBA" id="ARBA00004162"/>
    </source>
</evidence>
<feature type="signal peptide" evidence="7">
    <location>
        <begin position="1"/>
        <end position="22"/>
    </location>
</feature>
<sequence length="688" mass="78140">MRLIAIIMTIMITFSNVSIGFADNNASNVKTYKFENDVNMNGVISGNSKFFEVSKNWNLKNAKLNLVFTKSELLDIDYSTITVFINEKPIHSERLDGKKEYKKNISIEIPKDLLKKGSNEIQIKAYKTISDKVCRDDANTANWLVIHKESNINIEYEYRDSENILSEYQNSYNNTDNGDRLNSTILLPDNYSSGELSSGMILAADFGKKIKYDNFNFDFKLYSDFKNKNDNIIFIGENNNTPKAILNLLTNSEKSNLDEKGIIKMVSSPFDKNKKMTIIVSNNSDILKKASKLLSSNDLINNLNKDSITIDKNTDINDLNDKENTDRIYLKDLGYENIMLKGPFSQEVVMDINTPKNKVVKSGSKVKLNIRYAQNLDFERSLATVYINDVPIGSKRLVKEKSDNDTIELSLPNEVVGKSYYQVKVVFNLELLDVACVTRDTDNPWAYISNESFLEFDYEDNDDLSFNNYPYPFVENDKFNDLTVVVPNNLASRELTYIANSISYIGHDVKFNDGNLNVVKESEFRGNYKKDNLIIVGTPSNNSIIKDINKDLNLKFNKNYNGFEGNDKIKFVGEFSSEVASIQLIDSPYSKDKSAMVIASTDIADLSLSAKYLSDLSLTKSLKGDTIVIGRDGYVKDLNYNAKEQTTKEELKEEKKISKQTKMFVLVAVFLLATVITSLVLLVLKYRK</sequence>
<organism evidence="8 9">
    <name type="scientific">Romboutsia sedimentorum</name>
    <dbReference type="NCBI Taxonomy" id="1368474"/>
    <lineage>
        <taxon>Bacteria</taxon>
        <taxon>Bacillati</taxon>
        <taxon>Bacillota</taxon>
        <taxon>Clostridia</taxon>
        <taxon>Peptostreptococcales</taxon>
        <taxon>Peptostreptococcaceae</taxon>
        <taxon>Romboutsia</taxon>
    </lineage>
</organism>
<keyword evidence="7" id="KW-0732">Signal</keyword>
<evidence type="ECO:0000313" key="8">
    <source>
        <dbReference type="EMBL" id="MDK2562138.1"/>
    </source>
</evidence>
<accession>A0ABT7E5D2</accession>
<dbReference type="Gene3D" id="2.60.120.260">
    <property type="entry name" value="Galactose-binding domain-like"/>
    <property type="match status" value="2"/>
</dbReference>
<comment type="caution">
    <text evidence="8">The sequence shown here is derived from an EMBL/GenBank/DDBJ whole genome shotgun (WGS) entry which is preliminary data.</text>
</comment>
<keyword evidence="9" id="KW-1185">Reference proteome</keyword>
<keyword evidence="3 6" id="KW-0812">Transmembrane</keyword>
<keyword evidence="2" id="KW-1003">Cell membrane</keyword>
<gene>
    <name evidence="8" type="ORF">QOZ84_01145</name>
</gene>
<dbReference type="RefSeq" id="WP_284131123.1">
    <property type="nucleotide sequence ID" value="NZ_JASKYM010000001.1"/>
</dbReference>
<evidence type="ECO:0000256" key="5">
    <source>
        <dbReference type="ARBA" id="ARBA00023136"/>
    </source>
</evidence>
<reference evidence="8 9" key="1">
    <citation type="submission" date="2023-05" db="EMBL/GenBank/DDBJ databases">
        <title>Rombocin, a short stable natural nisin variant, displays selective antimicrobial activity against Listeria monocytogenes and employs dual mode of action to kill target bacterial strains.</title>
        <authorList>
            <person name="Wambui J."/>
            <person name="Stephan R."/>
            <person name="Kuipers O.P."/>
        </authorList>
    </citation>
    <scope>NUCLEOTIDE SEQUENCE [LARGE SCALE GENOMIC DNA]</scope>
    <source>
        <strain evidence="8 9">RC002</strain>
    </source>
</reference>
<keyword evidence="5 6" id="KW-0472">Membrane</keyword>
<dbReference type="InterPro" id="IPR018513">
    <property type="entry name" value="Cell_synthase_bac"/>
</dbReference>
<feature type="transmembrane region" description="Helical" evidence="6">
    <location>
        <begin position="663"/>
        <end position="684"/>
    </location>
</feature>
<evidence type="ECO:0000256" key="2">
    <source>
        <dbReference type="ARBA" id="ARBA00022475"/>
    </source>
</evidence>
<evidence type="ECO:0000256" key="6">
    <source>
        <dbReference type="SAM" id="Phobius"/>
    </source>
</evidence>
<dbReference type="Pfam" id="PF03170">
    <property type="entry name" value="BcsB"/>
    <property type="match status" value="1"/>
</dbReference>
<dbReference type="PANTHER" id="PTHR39083:SF1">
    <property type="entry name" value="CYCLIC DI-GMP-BINDING PROTEIN"/>
    <property type="match status" value="1"/>
</dbReference>
<evidence type="ECO:0000313" key="9">
    <source>
        <dbReference type="Proteomes" id="UP001301012"/>
    </source>
</evidence>
<dbReference type="PANTHER" id="PTHR39083">
    <property type="entry name" value="CYCLIC DI-GMP-BINDING PROTEIN"/>
    <property type="match status" value="1"/>
</dbReference>
<dbReference type="Proteomes" id="UP001301012">
    <property type="component" value="Unassembled WGS sequence"/>
</dbReference>
<evidence type="ECO:0000256" key="4">
    <source>
        <dbReference type="ARBA" id="ARBA00022989"/>
    </source>
</evidence>
<comment type="subcellular location">
    <subcellularLocation>
        <location evidence="1">Cell membrane</location>
        <topology evidence="1">Single-pass membrane protein</topology>
    </subcellularLocation>
</comment>
<evidence type="ECO:0000256" key="7">
    <source>
        <dbReference type="SAM" id="SignalP"/>
    </source>
</evidence>
<proteinExistence type="predicted"/>
<keyword evidence="4 6" id="KW-1133">Transmembrane helix</keyword>
<feature type="chain" id="PRO_5047373814" evidence="7">
    <location>
        <begin position="23"/>
        <end position="688"/>
    </location>
</feature>
<evidence type="ECO:0000256" key="3">
    <source>
        <dbReference type="ARBA" id="ARBA00022692"/>
    </source>
</evidence>
<name>A0ABT7E5D2_9FIRM</name>
<protein>
    <submittedName>
        <fullName evidence="8">Cellulose biosynthesis cyclic di-GMP-binding regulatory protein BcsB</fullName>
    </submittedName>
</protein>